<dbReference type="PANTHER" id="PTHR31465:SF1">
    <property type="entry name" value="PROTEIN RTA1-RELATED"/>
    <property type="match status" value="1"/>
</dbReference>
<name>A0AAN6GJH5_9BASI</name>
<keyword evidence="4 5" id="KW-0472">Membrane</keyword>
<gene>
    <name evidence="6" type="ORF">OC846_005987</name>
</gene>
<evidence type="ECO:0000256" key="3">
    <source>
        <dbReference type="ARBA" id="ARBA00022989"/>
    </source>
</evidence>
<feature type="transmembrane region" description="Helical" evidence="5">
    <location>
        <begin position="67"/>
        <end position="88"/>
    </location>
</feature>
<evidence type="ECO:0000256" key="5">
    <source>
        <dbReference type="SAM" id="Phobius"/>
    </source>
</evidence>
<keyword evidence="2 5" id="KW-0812">Transmembrane</keyword>
<feature type="transmembrane region" description="Helical" evidence="5">
    <location>
        <begin position="38"/>
        <end position="60"/>
    </location>
</feature>
<dbReference type="AlphaFoldDB" id="A0AAN6GJH5"/>
<evidence type="ECO:0000256" key="1">
    <source>
        <dbReference type="ARBA" id="ARBA00004141"/>
    </source>
</evidence>
<evidence type="ECO:0000256" key="4">
    <source>
        <dbReference type="ARBA" id="ARBA00023136"/>
    </source>
</evidence>
<protein>
    <submittedName>
        <fullName evidence="6">Uncharacterized protein</fullName>
    </submittedName>
</protein>
<accession>A0AAN6GJH5</accession>
<comment type="subcellular location">
    <subcellularLocation>
        <location evidence="1">Membrane</location>
        <topology evidence="1">Multi-pass membrane protein</topology>
    </subcellularLocation>
</comment>
<evidence type="ECO:0000313" key="6">
    <source>
        <dbReference type="EMBL" id="KAK0544653.1"/>
    </source>
</evidence>
<proteinExistence type="predicted"/>
<feature type="transmembrane region" description="Helical" evidence="5">
    <location>
        <begin position="100"/>
        <end position="121"/>
    </location>
</feature>
<dbReference type="EMBL" id="JAPDMZ010000270">
    <property type="protein sequence ID" value="KAK0544653.1"/>
    <property type="molecule type" value="Genomic_DNA"/>
</dbReference>
<dbReference type="GO" id="GO:0016020">
    <property type="term" value="C:membrane"/>
    <property type="evidence" value="ECO:0007669"/>
    <property type="project" value="UniProtKB-SubCell"/>
</dbReference>
<dbReference type="Pfam" id="PF04479">
    <property type="entry name" value="RTA1"/>
    <property type="match status" value="1"/>
</dbReference>
<dbReference type="InterPro" id="IPR007568">
    <property type="entry name" value="RTA1"/>
</dbReference>
<feature type="transmembrane region" description="Helical" evidence="5">
    <location>
        <begin position="267"/>
        <end position="287"/>
    </location>
</feature>
<feature type="transmembrane region" description="Helical" evidence="5">
    <location>
        <begin position="187"/>
        <end position="210"/>
    </location>
</feature>
<comment type="caution">
    <text evidence="6">The sequence shown here is derived from an EMBL/GenBank/DDBJ whole genome shotgun (WGS) entry which is preliminary data.</text>
</comment>
<sequence>MADTNPTPPSYGPYETNPKFPLPDGEISINIYGYTPSIVLGIVGIVVFLIGLVAHTFWLFKYRTTRVFEALVAWTCLMEVVGYGGRAAASKNPFLLNPFIIQYFFIVVAPVFLAAALYWALSVIIRSRPAYRSLSPLGPRMLIAVFVIFDVLTIFAQVVGAAFIGASESQSGRGKVPFISPDNANNIVIAGLAVQAAAFLVFLLIFVFFFVRLYGKNSPITASERPNPKMFVTILVAGVLIYMRTLFRLAESAQGLISQISRNQALFGVFETMPIMLTVLILAAFPLGRFTDFNKARTQQEIAGEKHS</sequence>
<evidence type="ECO:0000256" key="2">
    <source>
        <dbReference type="ARBA" id="ARBA00022692"/>
    </source>
</evidence>
<keyword evidence="3 5" id="KW-1133">Transmembrane helix</keyword>
<keyword evidence="7" id="KW-1185">Reference proteome</keyword>
<evidence type="ECO:0000313" key="7">
    <source>
        <dbReference type="Proteomes" id="UP001176517"/>
    </source>
</evidence>
<dbReference type="Proteomes" id="UP001176517">
    <property type="component" value="Unassembled WGS sequence"/>
</dbReference>
<feature type="transmembrane region" description="Helical" evidence="5">
    <location>
        <begin position="230"/>
        <end position="247"/>
    </location>
</feature>
<feature type="transmembrane region" description="Helical" evidence="5">
    <location>
        <begin position="142"/>
        <end position="167"/>
    </location>
</feature>
<dbReference type="PANTHER" id="PTHR31465">
    <property type="entry name" value="PROTEIN RTA1-RELATED"/>
    <property type="match status" value="1"/>
</dbReference>
<reference evidence="6" key="1">
    <citation type="journal article" date="2023" name="PhytoFront">
        <title>Draft Genome Resources of Seven Strains of Tilletia horrida, Causal Agent of Kernel Smut of Rice.</title>
        <authorList>
            <person name="Khanal S."/>
            <person name="Antony Babu S."/>
            <person name="Zhou X.G."/>
        </authorList>
    </citation>
    <scope>NUCLEOTIDE SEQUENCE</scope>
    <source>
        <strain evidence="6">TX6</strain>
    </source>
</reference>
<organism evidence="6 7">
    <name type="scientific">Tilletia horrida</name>
    <dbReference type="NCBI Taxonomy" id="155126"/>
    <lineage>
        <taxon>Eukaryota</taxon>
        <taxon>Fungi</taxon>
        <taxon>Dikarya</taxon>
        <taxon>Basidiomycota</taxon>
        <taxon>Ustilaginomycotina</taxon>
        <taxon>Exobasidiomycetes</taxon>
        <taxon>Tilletiales</taxon>
        <taxon>Tilletiaceae</taxon>
        <taxon>Tilletia</taxon>
    </lineage>
</organism>